<dbReference type="EMBL" id="CM038913">
    <property type="protein sequence ID" value="KAH9556164.1"/>
    <property type="molecule type" value="Genomic_DNA"/>
</dbReference>
<sequence>MATPQASVGLAWKWVLEKLVELPDFRPMFLKDIIAHVPDIEEAQCHSLLERVAIRYLEELVMTNQLDARAIPLLKLLIGQGSRDPSTGVAATMENRFSRELLLQVQTEAVLSILRRPSPMAKKDWAAYASALDHVFPEGQEEPHLIDRRKELALLLMAKNQTNEILARYLAKHPLNKLKTDLCAFVADRKSSFGSSFLNQLSKDVLVGNAPSFSGISVKEHVAAVVGAHEMREIVGTATNSSDGAESFGREENCNKEVQSLRMRRERNTCTEHEDSHQQVAKALGRSGRRRKLLDLEDQNEHEEDYNKEAQSLRMRHETNAGSTGQEESDQQQPGDSEKQQQKALGRSGRRMLRDSEDSTQPEEVTQLEKHQRVKKNKTISVDASADHHNVSPVERPKEAATQIVPKVSTGDDDQMDSLKNAASHDKPELHQAEDDGTHERGGRLGDESEMRECDTMEHIEIGSDDHEDLCHKCEEGGELLCCDGCPIAMHADCLEILGLKIPGPEDDWFCPICADKMAEELLADVKQAAADAKVAKEAFIREISKKRNHSQGDDPLQPKGLLHKLADNYVVKSKSPHVAISDDTGNRSPSQYRHEEVLHSKELRTEPVDGTLFPSTSKDAKAHRQKSRNWVRESSSGDDSENVAHRGGSNVGYVEKRVSLEKSLVSERTNIDKHGHLRGDHDADAGHPSTSKFEAVKRKNKEQVIRGGSLHTCNSKKLQNSTGGSALADGQQVRRSSLETRKSVSGNEGRPQVAPHVSGGDEGGTVSGANKEVEDNHDVDSEEEHGDGKASGRNLKPFFRNGTSHMRKDRDCFRVCCISKSSSLMVPKCLY</sequence>
<gene>
    <name evidence="1" type="ORF">CY35_07G011600</name>
</gene>
<accession>A0ACB8HJ03</accession>
<evidence type="ECO:0000313" key="1">
    <source>
        <dbReference type="EMBL" id="KAH9556164.1"/>
    </source>
</evidence>
<evidence type="ECO:0000313" key="2">
    <source>
        <dbReference type="Proteomes" id="UP000828922"/>
    </source>
</evidence>
<comment type="caution">
    <text evidence="1">The sequence shown here is derived from an EMBL/GenBank/DDBJ whole genome shotgun (WGS) entry which is preliminary data.</text>
</comment>
<reference evidence="2" key="1">
    <citation type="journal article" date="2022" name="New Phytol.">
        <title>Phylogenomic structure and speciation in an emerging model: the Sphagnum magellanicum complex (Bryophyta).</title>
        <authorList>
            <person name="Shaw A.J."/>
            <person name="Piatkowski B."/>
            <person name="Duffy A.M."/>
            <person name="Aguero B."/>
            <person name="Imwattana K."/>
            <person name="Nieto-Lugilde M."/>
            <person name="Healey A."/>
            <person name="Weston D.J."/>
            <person name="Patel M.N."/>
            <person name="Schmutz J."/>
            <person name="Grimwood J."/>
            <person name="Yavitt J.B."/>
            <person name="Hassel K."/>
            <person name="Stenoien H.K."/>
            <person name="Flatberg K.I."/>
            <person name="Bickford C.P."/>
            <person name="Hicks K.A."/>
        </authorList>
    </citation>
    <scope>NUCLEOTIDE SEQUENCE [LARGE SCALE GENOMIC DNA]</scope>
</reference>
<proteinExistence type="predicted"/>
<dbReference type="Proteomes" id="UP000828922">
    <property type="component" value="Linkage Group LG07"/>
</dbReference>
<name>A0ACB8HJ03_9BRYO</name>
<organism evidence="1 2">
    <name type="scientific">Sphagnum magellanicum</name>
    <dbReference type="NCBI Taxonomy" id="128215"/>
    <lineage>
        <taxon>Eukaryota</taxon>
        <taxon>Viridiplantae</taxon>
        <taxon>Streptophyta</taxon>
        <taxon>Embryophyta</taxon>
        <taxon>Bryophyta</taxon>
        <taxon>Sphagnophytina</taxon>
        <taxon>Sphagnopsida</taxon>
        <taxon>Sphagnales</taxon>
        <taxon>Sphagnaceae</taxon>
        <taxon>Sphagnum</taxon>
    </lineage>
</organism>
<protein>
    <submittedName>
        <fullName evidence="1">Uncharacterized protein</fullName>
    </submittedName>
</protein>
<keyword evidence="2" id="KW-1185">Reference proteome</keyword>